<keyword evidence="4 8" id="KW-0812">Transmembrane</keyword>
<feature type="transmembrane region" description="Helical" evidence="8">
    <location>
        <begin position="335"/>
        <end position="354"/>
    </location>
</feature>
<keyword evidence="6 8" id="KW-0472">Membrane</keyword>
<gene>
    <name evidence="10" type="ORF">ACGFYS_14360</name>
</gene>
<dbReference type="InterPro" id="IPR050545">
    <property type="entry name" value="Mycobact_MmpL"/>
</dbReference>
<dbReference type="RefSeq" id="WP_392881928.1">
    <property type="nucleotide sequence ID" value="NZ_JBICZW010000007.1"/>
</dbReference>
<evidence type="ECO:0000256" key="4">
    <source>
        <dbReference type="ARBA" id="ARBA00022692"/>
    </source>
</evidence>
<evidence type="ECO:0000313" key="10">
    <source>
        <dbReference type="EMBL" id="MFG3190116.1"/>
    </source>
</evidence>
<evidence type="ECO:0000256" key="5">
    <source>
        <dbReference type="ARBA" id="ARBA00022989"/>
    </source>
</evidence>
<sequence length="675" mass="69179">MLLWLVLAVAAGPYTVRLEEVTQAGQEVQLPAGAESARVADLLNPAGAEDPLPLAVIWTPRTEGERILPDQQEEIRQVAFRLADGAAPVLAQDGRAMTAVITAGPADLPAELARIRETAATAASTTVHLAGPAAAQADLDGAFSQTDGTLLIVALGGVLVILLLVYRSVLMPLLATAASLLALAAACAALYTLARSGLLQVDGQTQGIVFVLVVGASTDYALLLAARYREERTGKPDTSTAMKAACRATAPPVLASAATIACAMITLAFSDLPGEQALGPAVAIAMACCALVSLTFLPAALILCGQRVLRPSSPRGTAAMWTRIARATARRPRRVWAGCLLALVAGASFAPLLSQSGVPLHQALPAGAPSAAGHEVMARHFPAGTASPLAIVASAAQAADVRDRISATPGVAAVAAPLPGPEGRSQILATLMDAPDSAIARNTVDRLRGSLAGTGALVGGQSAQLADLHQASVRGHRLIMPLVLVVVLAVLIVLLRCLLLPLLLVAAAWVSLFTAFGVAALLFRLVSASAATEPAVVLFSFVFLVALGVDYNIFLVHRIRAEAVRHGTLAGVQRGVQTTSGVISAAGLILAATFAALTVMPLLYLAQIGCVVAIGVLIDTLLVRLFLVPALILDLGHCAWWPTRLTRDIALSASGPQPAQGVDAAGRPATSASAP</sequence>
<feature type="transmembrane region" description="Helical" evidence="8">
    <location>
        <begin position="576"/>
        <end position="597"/>
    </location>
</feature>
<feature type="transmembrane region" description="Helical" evidence="8">
    <location>
        <begin position="206"/>
        <end position="228"/>
    </location>
</feature>
<evidence type="ECO:0000256" key="2">
    <source>
        <dbReference type="ARBA" id="ARBA00010157"/>
    </source>
</evidence>
<dbReference type="Pfam" id="PF03176">
    <property type="entry name" value="MMPL"/>
    <property type="match status" value="2"/>
</dbReference>
<feature type="domain" description="SSD" evidence="9">
    <location>
        <begin position="500"/>
        <end position="633"/>
    </location>
</feature>
<reference evidence="10 11" key="1">
    <citation type="submission" date="2024-10" db="EMBL/GenBank/DDBJ databases">
        <title>The Natural Products Discovery Center: Release of the First 8490 Sequenced Strains for Exploring Actinobacteria Biosynthetic Diversity.</title>
        <authorList>
            <person name="Kalkreuter E."/>
            <person name="Kautsar S.A."/>
            <person name="Yang D."/>
            <person name="Bader C.D."/>
            <person name="Teijaro C.N."/>
            <person name="Fluegel L."/>
            <person name="Davis C.M."/>
            <person name="Simpson J.R."/>
            <person name="Lauterbach L."/>
            <person name="Steele A.D."/>
            <person name="Gui C."/>
            <person name="Meng S."/>
            <person name="Li G."/>
            <person name="Viehrig K."/>
            <person name="Ye F."/>
            <person name="Su P."/>
            <person name="Kiefer A.F."/>
            <person name="Nichols A."/>
            <person name="Cepeda A.J."/>
            <person name="Yan W."/>
            <person name="Fan B."/>
            <person name="Jiang Y."/>
            <person name="Adhikari A."/>
            <person name="Zheng C.-J."/>
            <person name="Schuster L."/>
            <person name="Cowan T.M."/>
            <person name="Smanski M.J."/>
            <person name="Chevrette M.G."/>
            <person name="De Carvalho L.P.S."/>
            <person name="Shen B."/>
        </authorList>
    </citation>
    <scope>NUCLEOTIDE SEQUENCE [LARGE SCALE GENOMIC DNA]</scope>
    <source>
        <strain evidence="10 11">NPDC048229</strain>
    </source>
</reference>
<dbReference type="PANTHER" id="PTHR33406">
    <property type="entry name" value="MEMBRANE PROTEIN MJ1562-RELATED"/>
    <property type="match status" value="1"/>
</dbReference>
<feature type="domain" description="SSD" evidence="9">
    <location>
        <begin position="174"/>
        <end position="303"/>
    </location>
</feature>
<evidence type="ECO:0000256" key="7">
    <source>
        <dbReference type="SAM" id="MobiDB-lite"/>
    </source>
</evidence>
<feature type="region of interest" description="Disordered" evidence="7">
    <location>
        <begin position="655"/>
        <end position="675"/>
    </location>
</feature>
<feature type="transmembrane region" description="Helical" evidence="8">
    <location>
        <begin position="603"/>
        <end position="627"/>
    </location>
</feature>
<evidence type="ECO:0000313" key="11">
    <source>
        <dbReference type="Proteomes" id="UP001604282"/>
    </source>
</evidence>
<dbReference type="PROSITE" id="PS50156">
    <property type="entry name" value="SSD"/>
    <property type="match status" value="2"/>
</dbReference>
<feature type="transmembrane region" description="Helical" evidence="8">
    <location>
        <begin position="535"/>
        <end position="555"/>
    </location>
</feature>
<feature type="transmembrane region" description="Helical" evidence="8">
    <location>
        <begin position="502"/>
        <end position="523"/>
    </location>
</feature>
<dbReference type="InterPro" id="IPR000731">
    <property type="entry name" value="SSD"/>
</dbReference>
<keyword evidence="5 8" id="KW-1133">Transmembrane helix</keyword>
<keyword evidence="11" id="KW-1185">Reference proteome</keyword>
<dbReference type="Gene3D" id="1.20.1640.10">
    <property type="entry name" value="Multidrug efflux transporter AcrB transmembrane domain"/>
    <property type="match status" value="2"/>
</dbReference>
<dbReference type="InterPro" id="IPR004869">
    <property type="entry name" value="MMPL_dom"/>
</dbReference>
<dbReference type="EMBL" id="JBICZW010000007">
    <property type="protein sequence ID" value="MFG3190116.1"/>
    <property type="molecule type" value="Genomic_DNA"/>
</dbReference>
<protein>
    <submittedName>
        <fullName evidence="10">MMPL family transporter</fullName>
    </submittedName>
</protein>
<comment type="subcellular location">
    <subcellularLocation>
        <location evidence="1">Cell membrane</location>
        <topology evidence="1">Multi-pass membrane protein</topology>
    </subcellularLocation>
</comment>
<proteinExistence type="inferred from homology"/>
<comment type="caution">
    <text evidence="10">The sequence shown here is derived from an EMBL/GenBank/DDBJ whole genome shotgun (WGS) entry which is preliminary data.</text>
</comment>
<accession>A0ABW7BRU6</accession>
<comment type="similarity">
    <text evidence="2">Belongs to the resistance-nodulation-cell division (RND) (TC 2.A.6) family. MmpL subfamily.</text>
</comment>
<dbReference type="Proteomes" id="UP001604282">
    <property type="component" value="Unassembled WGS sequence"/>
</dbReference>
<evidence type="ECO:0000259" key="9">
    <source>
        <dbReference type="PROSITE" id="PS50156"/>
    </source>
</evidence>
<feature type="transmembrane region" description="Helical" evidence="8">
    <location>
        <begin position="249"/>
        <end position="269"/>
    </location>
</feature>
<name>A0ABW7BRU6_9ACTN</name>
<feature type="transmembrane region" description="Helical" evidence="8">
    <location>
        <begin position="478"/>
        <end position="495"/>
    </location>
</feature>
<dbReference type="SUPFAM" id="SSF82866">
    <property type="entry name" value="Multidrug efflux transporter AcrB transmembrane domain"/>
    <property type="match status" value="2"/>
</dbReference>
<evidence type="ECO:0000256" key="6">
    <source>
        <dbReference type="ARBA" id="ARBA00023136"/>
    </source>
</evidence>
<feature type="transmembrane region" description="Helical" evidence="8">
    <location>
        <begin position="173"/>
        <end position="194"/>
    </location>
</feature>
<evidence type="ECO:0000256" key="8">
    <source>
        <dbReference type="SAM" id="Phobius"/>
    </source>
</evidence>
<evidence type="ECO:0000256" key="3">
    <source>
        <dbReference type="ARBA" id="ARBA00022475"/>
    </source>
</evidence>
<feature type="transmembrane region" description="Helical" evidence="8">
    <location>
        <begin position="281"/>
        <end position="305"/>
    </location>
</feature>
<dbReference type="PANTHER" id="PTHR33406:SF6">
    <property type="entry name" value="MEMBRANE PROTEIN YDGH-RELATED"/>
    <property type="match status" value="1"/>
</dbReference>
<organism evidence="10 11">
    <name type="scientific">Streptomyces omiyaensis</name>
    <dbReference type="NCBI Taxonomy" id="68247"/>
    <lineage>
        <taxon>Bacteria</taxon>
        <taxon>Bacillati</taxon>
        <taxon>Actinomycetota</taxon>
        <taxon>Actinomycetes</taxon>
        <taxon>Kitasatosporales</taxon>
        <taxon>Streptomycetaceae</taxon>
        <taxon>Streptomyces</taxon>
    </lineage>
</organism>
<keyword evidence="3" id="KW-1003">Cell membrane</keyword>
<feature type="transmembrane region" description="Helical" evidence="8">
    <location>
        <begin position="148"/>
        <end position="166"/>
    </location>
</feature>
<evidence type="ECO:0000256" key="1">
    <source>
        <dbReference type="ARBA" id="ARBA00004651"/>
    </source>
</evidence>